<accession>A0A183EDY9</accession>
<evidence type="ECO:0000313" key="3">
    <source>
        <dbReference type="EMBL" id="VDN33322.1"/>
    </source>
</evidence>
<sequence length="179" mass="19872">MSYLSDGHLQIDRFWCKLIASYGLDNHQVLYTFSKAGDSVAIGRDKRQCAIKLGSNAQGVSRVHLKLQLQPNGSVRFLPFFLNGYIGVVFAVLIATDLSTYGTSYNGGPLVVEKKKELKSGTTLQIGSSIFVVKKCEDDEMYGSSSEARSNFLDVILYTMNLLLFYGAGIDCKREQNYI</sequence>
<dbReference type="WBParaSite" id="GPUH_0001920501-mRNA-1">
    <property type="protein sequence ID" value="GPUH_0001920501-mRNA-1"/>
    <property type="gene ID" value="GPUH_0001920501"/>
</dbReference>
<name>A0A183EDY9_9BILA</name>
<keyword evidence="1" id="KW-0812">Transmembrane</keyword>
<reference evidence="3 4" key="2">
    <citation type="submission" date="2018-11" db="EMBL/GenBank/DDBJ databases">
        <authorList>
            <consortium name="Pathogen Informatics"/>
        </authorList>
    </citation>
    <scope>NUCLEOTIDE SEQUENCE [LARGE SCALE GENOMIC DNA]</scope>
</reference>
<keyword evidence="4" id="KW-1185">Reference proteome</keyword>
<dbReference type="InterPro" id="IPR008984">
    <property type="entry name" value="SMAD_FHA_dom_sf"/>
</dbReference>
<feature type="transmembrane region" description="Helical" evidence="1">
    <location>
        <begin position="77"/>
        <end position="96"/>
    </location>
</feature>
<dbReference type="SUPFAM" id="SSF49879">
    <property type="entry name" value="SMAD/FHA domain"/>
    <property type="match status" value="1"/>
</dbReference>
<dbReference type="Gene3D" id="2.60.200.20">
    <property type="match status" value="1"/>
</dbReference>
<gene>
    <name evidence="3" type="ORF">GPUH_LOCUS19180</name>
</gene>
<proteinExistence type="predicted"/>
<evidence type="ECO:0000313" key="4">
    <source>
        <dbReference type="Proteomes" id="UP000271098"/>
    </source>
</evidence>
<keyword evidence="1" id="KW-0472">Membrane</keyword>
<dbReference type="PROSITE" id="PS50006">
    <property type="entry name" value="FHA_DOMAIN"/>
    <property type="match status" value="1"/>
</dbReference>
<keyword evidence="1" id="KW-1133">Transmembrane helix</keyword>
<organism evidence="5">
    <name type="scientific">Gongylonema pulchrum</name>
    <dbReference type="NCBI Taxonomy" id="637853"/>
    <lineage>
        <taxon>Eukaryota</taxon>
        <taxon>Metazoa</taxon>
        <taxon>Ecdysozoa</taxon>
        <taxon>Nematoda</taxon>
        <taxon>Chromadorea</taxon>
        <taxon>Rhabditida</taxon>
        <taxon>Spirurina</taxon>
        <taxon>Spiruromorpha</taxon>
        <taxon>Spiruroidea</taxon>
        <taxon>Gongylonematidae</taxon>
        <taxon>Gongylonema</taxon>
    </lineage>
</organism>
<evidence type="ECO:0000313" key="5">
    <source>
        <dbReference type="WBParaSite" id="GPUH_0001920501-mRNA-1"/>
    </source>
</evidence>
<feature type="transmembrane region" description="Helical" evidence="1">
    <location>
        <begin position="152"/>
        <end position="170"/>
    </location>
</feature>
<reference evidence="5" key="1">
    <citation type="submission" date="2016-06" db="UniProtKB">
        <authorList>
            <consortium name="WormBaseParasite"/>
        </authorList>
    </citation>
    <scope>IDENTIFICATION</scope>
</reference>
<dbReference type="Pfam" id="PF00498">
    <property type="entry name" value="FHA"/>
    <property type="match status" value="1"/>
</dbReference>
<dbReference type="EMBL" id="UYRT01088063">
    <property type="protein sequence ID" value="VDN33322.1"/>
    <property type="molecule type" value="Genomic_DNA"/>
</dbReference>
<evidence type="ECO:0000256" key="1">
    <source>
        <dbReference type="SAM" id="Phobius"/>
    </source>
</evidence>
<protein>
    <submittedName>
        <fullName evidence="5">FHA domain-containing protein</fullName>
    </submittedName>
</protein>
<evidence type="ECO:0000259" key="2">
    <source>
        <dbReference type="PROSITE" id="PS50006"/>
    </source>
</evidence>
<dbReference type="InterPro" id="IPR000253">
    <property type="entry name" value="FHA_dom"/>
</dbReference>
<dbReference type="AlphaFoldDB" id="A0A183EDY9"/>
<feature type="domain" description="FHA" evidence="2">
    <location>
        <begin position="40"/>
        <end position="110"/>
    </location>
</feature>
<dbReference type="Proteomes" id="UP000271098">
    <property type="component" value="Unassembled WGS sequence"/>
</dbReference>
<dbReference type="OrthoDB" id="5873647at2759"/>